<dbReference type="AlphaFoldDB" id="A0A9Q5YGS8"/>
<dbReference type="Gene3D" id="3.10.129.10">
    <property type="entry name" value="Hotdog Thioesterase"/>
    <property type="match status" value="1"/>
</dbReference>
<keyword evidence="2" id="KW-1185">Reference proteome</keyword>
<name>A0A9Q5YGS8_PISSA</name>
<dbReference type="RefSeq" id="WP_016210098.1">
    <property type="nucleotide sequence ID" value="NZ_CP038811.1"/>
</dbReference>
<organism evidence="1 2">
    <name type="scientific">Piscirickettsia salmonis</name>
    <dbReference type="NCBI Taxonomy" id="1238"/>
    <lineage>
        <taxon>Bacteria</taxon>
        <taxon>Pseudomonadati</taxon>
        <taxon>Pseudomonadota</taxon>
        <taxon>Gammaproteobacteria</taxon>
        <taxon>Thiotrichales</taxon>
        <taxon>Piscirickettsiaceae</taxon>
        <taxon>Piscirickettsia</taxon>
    </lineage>
</organism>
<dbReference type="InterPro" id="IPR027961">
    <property type="entry name" value="DUF4442"/>
</dbReference>
<dbReference type="SUPFAM" id="SSF54637">
    <property type="entry name" value="Thioesterase/thiol ester dehydrase-isomerase"/>
    <property type="match status" value="1"/>
</dbReference>
<evidence type="ECO:0000313" key="2">
    <source>
        <dbReference type="Proteomes" id="UP000422232"/>
    </source>
</evidence>
<dbReference type="InterPro" id="IPR029069">
    <property type="entry name" value="HotDog_dom_sf"/>
</dbReference>
<reference evidence="1 2" key="1">
    <citation type="submission" date="2019-04" db="EMBL/GenBank/DDBJ databases">
        <title>Complete genome sequencing of Piscirickettsia salmonis strain Psal-009.</title>
        <authorList>
            <person name="Schober I."/>
            <person name="Bunk B."/>
            <person name="Sproer C."/>
            <person name="Carril G.P."/>
            <person name="Riedel T."/>
            <person name="Flores-Herrera P.A."/>
            <person name="Nourdin-Galindo G."/>
            <person name="Marshall S.H."/>
            <person name="Overmann J."/>
        </authorList>
    </citation>
    <scope>NUCLEOTIDE SEQUENCE [LARGE SCALE GENOMIC DNA]</scope>
    <source>
        <strain evidence="1 2">Psal-009</strain>
    </source>
</reference>
<evidence type="ECO:0000313" key="1">
    <source>
        <dbReference type="EMBL" id="QGO05959.1"/>
    </source>
</evidence>
<dbReference type="Proteomes" id="UP000422232">
    <property type="component" value="Chromosome"/>
</dbReference>
<proteinExistence type="predicted"/>
<dbReference type="EMBL" id="CP038908">
    <property type="protein sequence ID" value="QGO05959.1"/>
    <property type="molecule type" value="Genomic_DNA"/>
</dbReference>
<gene>
    <name evidence="1" type="ORF">Psal009_01856</name>
</gene>
<dbReference type="Pfam" id="PF14539">
    <property type="entry name" value="DUF4442"/>
    <property type="match status" value="1"/>
</dbReference>
<protein>
    <submittedName>
        <fullName evidence="1">Uncharacterized protein</fullName>
    </submittedName>
</protein>
<accession>A0A9Q5YGS8</accession>
<sequence length="160" mass="18856">MRRKITAMYMRAKIIPYLFRLWPPFWGTGIRVDFISTDFRHIRVSMKLRFYNKNYVGIHFGGSLYSMIDPFYILMLVQILGPQYKILDQAAHITYLKPGLGTVYAHFQLNDDVLDQVRVHTESGEKYLLTLPINIVDDQSNVIAHIDKTIYIRQRQCKVK</sequence>